<dbReference type="PANTHER" id="PTHR40459">
    <property type="entry name" value="CONSERVED HYPOTHETICAL ALANINE AND LEUCINE RICH PROTEIN"/>
    <property type="match status" value="1"/>
</dbReference>
<dbReference type="Gene3D" id="3.40.50.720">
    <property type="entry name" value="NAD(P)-binding Rossmann-like Domain"/>
    <property type="match status" value="1"/>
</dbReference>
<dbReference type="PANTHER" id="PTHR40459:SF1">
    <property type="entry name" value="CONSERVED HYPOTHETICAL ALANINE AND LEUCINE RICH PROTEIN"/>
    <property type="match status" value="1"/>
</dbReference>
<gene>
    <name evidence="3" type="ORF">AKG39_10960</name>
</gene>
<dbReference type="InterPro" id="IPR018931">
    <property type="entry name" value="DUF2520"/>
</dbReference>
<dbReference type="Proteomes" id="UP000036873">
    <property type="component" value="Unassembled WGS sequence"/>
</dbReference>
<protein>
    <recommendedName>
        <fullName evidence="5">NADP oxidoreductase</fullName>
    </recommendedName>
</protein>
<name>A0A0L6U131_9FIRM</name>
<dbReference type="STRING" id="52689.AKG39_10960"/>
<evidence type="ECO:0008006" key="5">
    <source>
        <dbReference type="Google" id="ProtNLM"/>
    </source>
</evidence>
<accession>A0A0L6U131</accession>
<dbReference type="AlphaFoldDB" id="A0A0L6U131"/>
<evidence type="ECO:0000313" key="3">
    <source>
        <dbReference type="EMBL" id="KNZ41510.1"/>
    </source>
</evidence>
<dbReference type="Gene3D" id="1.10.1040.20">
    <property type="entry name" value="ProC-like, C-terminal domain"/>
    <property type="match status" value="1"/>
</dbReference>
<dbReference type="InterPro" id="IPR019665">
    <property type="entry name" value="OxRdtase/DH_put_Rossmann_dom"/>
</dbReference>
<feature type="domain" description="DUF2520" evidence="2">
    <location>
        <begin position="135"/>
        <end position="261"/>
    </location>
</feature>
<keyword evidence="4" id="KW-1185">Reference proteome</keyword>
<organism evidence="3 4">
    <name type="scientific">Acetobacterium bakii</name>
    <dbReference type="NCBI Taxonomy" id="52689"/>
    <lineage>
        <taxon>Bacteria</taxon>
        <taxon>Bacillati</taxon>
        <taxon>Bacillota</taxon>
        <taxon>Clostridia</taxon>
        <taxon>Eubacteriales</taxon>
        <taxon>Eubacteriaceae</taxon>
        <taxon>Acetobacterium</taxon>
    </lineage>
</organism>
<feature type="domain" description="Putative oxidoreductase/dehydrogenase Rossmann-like" evidence="1">
    <location>
        <begin position="2"/>
        <end position="117"/>
    </location>
</feature>
<dbReference type="InterPro" id="IPR008927">
    <property type="entry name" value="6-PGluconate_DH-like_C_sf"/>
</dbReference>
<proteinExistence type="predicted"/>
<dbReference type="Pfam" id="PF10727">
    <property type="entry name" value="Rossmann-like"/>
    <property type="match status" value="1"/>
</dbReference>
<dbReference type="InterPro" id="IPR036291">
    <property type="entry name" value="NAD(P)-bd_dom_sf"/>
</dbReference>
<dbReference type="InterPro" id="IPR037108">
    <property type="entry name" value="TM1727-like_C_sf"/>
</dbReference>
<evidence type="ECO:0000259" key="1">
    <source>
        <dbReference type="Pfam" id="PF10727"/>
    </source>
</evidence>
<comment type="caution">
    <text evidence="3">The sequence shown here is derived from an EMBL/GenBank/DDBJ whole genome shotgun (WGS) entry which is preliminary data.</text>
</comment>
<dbReference type="SUPFAM" id="SSF51735">
    <property type="entry name" value="NAD(P)-binding Rossmann-fold domains"/>
    <property type="match status" value="1"/>
</dbReference>
<reference evidence="4" key="1">
    <citation type="submission" date="2015-07" db="EMBL/GenBank/DDBJ databases">
        <title>Draft genome sequence of Acetobacterium bakii DSM 8293, a potential psychrophilic chemical producer through syngas fermentation.</title>
        <authorList>
            <person name="Song Y."/>
            <person name="Hwang S."/>
            <person name="Cho B.-K."/>
        </authorList>
    </citation>
    <scope>NUCLEOTIDE SEQUENCE [LARGE SCALE GENOMIC DNA]</scope>
    <source>
        <strain evidence="4">DSM 8239</strain>
    </source>
</reference>
<dbReference type="SUPFAM" id="SSF48179">
    <property type="entry name" value="6-phosphogluconate dehydrogenase C-terminal domain-like"/>
    <property type="match status" value="1"/>
</dbReference>
<dbReference type="Pfam" id="PF10728">
    <property type="entry name" value="DUF2520"/>
    <property type="match status" value="1"/>
</dbReference>
<sequence length="292" mass="31854">MEIGFIGAGKVGTSLGNYFMQKNLSVSGYYSKSKSSSVRSAGLTGSALFEDLDSLLKASAVVFITTGDDIIPEVVSLLGQSPYLNEKHTFVHTSGALSSEVFEGFEKLGCGICSLHPIMTFSEVSTPVKDLEAIKFTLEGNHEGKALIQKMLEVTGNEFFIIDKESKILYHAAACVLSNYMVTLIDTGFEMLTKAGIDQEKIASSFLPLITATLNNVRKSGTVDALTGPLVRGDENTIVKHVDAIKTSIPEYLDLYETMGIATLNMIRDKRMDSEKYFKIMKAVTKGEKNEK</sequence>
<evidence type="ECO:0000313" key="4">
    <source>
        <dbReference type="Proteomes" id="UP000036873"/>
    </source>
</evidence>
<dbReference type="EMBL" id="LGYO01000027">
    <property type="protein sequence ID" value="KNZ41510.1"/>
    <property type="molecule type" value="Genomic_DNA"/>
</dbReference>
<evidence type="ECO:0000259" key="2">
    <source>
        <dbReference type="Pfam" id="PF10728"/>
    </source>
</evidence>